<protein>
    <recommendedName>
        <fullName evidence="7 8">UDP-N-acetylmuramoylalanine--D-glutamate ligase</fullName>
        <ecNumber evidence="7 8">6.3.2.9</ecNumber>
    </recommendedName>
    <alternativeName>
        <fullName evidence="7">D-glutamic acid-adding enzyme</fullName>
    </alternativeName>
    <alternativeName>
        <fullName evidence="7">UDP-N-acetylmuramoyl-L-alanyl-D-glutamate synthetase</fullName>
    </alternativeName>
</protein>
<reference evidence="11 12" key="1">
    <citation type="submission" date="2016-10" db="EMBL/GenBank/DDBJ databases">
        <authorList>
            <person name="de Groot N.N."/>
        </authorList>
    </citation>
    <scope>NUCLEOTIDE SEQUENCE [LARGE SCALE GENOMIC DNA]</scope>
    <source>
        <strain evidence="12">P4-7,KCTC 19426,CECT 7604</strain>
    </source>
</reference>
<keyword evidence="7 8" id="KW-0133">Cell shape</keyword>
<comment type="catalytic activity">
    <reaction evidence="7 8">
        <text>UDP-N-acetyl-alpha-D-muramoyl-L-alanine + D-glutamate + ATP = UDP-N-acetyl-alpha-D-muramoyl-L-alanyl-D-glutamate + ADP + phosphate + H(+)</text>
        <dbReference type="Rhea" id="RHEA:16429"/>
        <dbReference type="ChEBI" id="CHEBI:15378"/>
        <dbReference type="ChEBI" id="CHEBI:29986"/>
        <dbReference type="ChEBI" id="CHEBI:30616"/>
        <dbReference type="ChEBI" id="CHEBI:43474"/>
        <dbReference type="ChEBI" id="CHEBI:83898"/>
        <dbReference type="ChEBI" id="CHEBI:83900"/>
        <dbReference type="ChEBI" id="CHEBI:456216"/>
        <dbReference type="EC" id="6.3.2.9"/>
    </reaction>
</comment>
<dbReference type="InterPro" id="IPR005762">
    <property type="entry name" value="MurD"/>
</dbReference>
<dbReference type="PANTHER" id="PTHR43692">
    <property type="entry name" value="UDP-N-ACETYLMURAMOYLALANINE--D-GLUTAMATE LIGASE"/>
    <property type="match status" value="1"/>
</dbReference>
<evidence type="ECO:0000256" key="2">
    <source>
        <dbReference type="ARBA" id="ARBA00004752"/>
    </source>
</evidence>
<dbReference type="Gene3D" id="3.40.1190.10">
    <property type="entry name" value="Mur-like, catalytic domain"/>
    <property type="match status" value="1"/>
</dbReference>
<keyword evidence="4 7" id="KW-0436">Ligase</keyword>
<accession>A0A1H0LSH1</accession>
<dbReference type="Gene3D" id="3.40.50.720">
    <property type="entry name" value="NAD(P)-binding Rossmann-like Domain"/>
    <property type="match status" value="1"/>
</dbReference>
<dbReference type="GO" id="GO:0051301">
    <property type="term" value="P:cell division"/>
    <property type="evidence" value="ECO:0007669"/>
    <property type="project" value="UniProtKB-KW"/>
</dbReference>
<keyword evidence="3 7" id="KW-0963">Cytoplasm</keyword>
<dbReference type="EMBL" id="LT629710">
    <property type="protein sequence ID" value="SDO70991.1"/>
    <property type="molecule type" value="Genomic_DNA"/>
</dbReference>
<dbReference type="STRING" id="1090615.SAMN04515671_1780"/>
<comment type="subcellular location">
    <subcellularLocation>
        <location evidence="1 7 8">Cytoplasm</location>
    </subcellularLocation>
</comment>
<comment type="function">
    <text evidence="7 8">Cell wall formation. Catalyzes the addition of glutamate to the nucleotide precursor UDP-N-acetylmuramoyl-L-alanine (UMA).</text>
</comment>
<dbReference type="Proteomes" id="UP000198741">
    <property type="component" value="Chromosome I"/>
</dbReference>
<keyword evidence="7 8" id="KW-0131">Cell cycle</keyword>
<dbReference type="Pfam" id="PF08245">
    <property type="entry name" value="Mur_ligase_M"/>
    <property type="match status" value="1"/>
</dbReference>
<dbReference type="InterPro" id="IPR036615">
    <property type="entry name" value="Mur_ligase_C_dom_sf"/>
</dbReference>
<evidence type="ECO:0000259" key="10">
    <source>
        <dbReference type="Pfam" id="PF08245"/>
    </source>
</evidence>
<name>A0A1H0LSH1_9ACTN</name>
<evidence type="ECO:0000256" key="4">
    <source>
        <dbReference type="ARBA" id="ARBA00022598"/>
    </source>
</evidence>
<keyword evidence="6 7" id="KW-0067">ATP-binding</keyword>
<dbReference type="InterPro" id="IPR013221">
    <property type="entry name" value="Mur_ligase_cen"/>
</dbReference>
<dbReference type="GO" id="GO:0008360">
    <property type="term" value="P:regulation of cell shape"/>
    <property type="evidence" value="ECO:0007669"/>
    <property type="project" value="UniProtKB-KW"/>
</dbReference>
<dbReference type="GO" id="GO:0071555">
    <property type="term" value="P:cell wall organization"/>
    <property type="evidence" value="ECO:0007669"/>
    <property type="project" value="UniProtKB-KW"/>
</dbReference>
<keyword evidence="12" id="KW-1185">Reference proteome</keyword>
<keyword evidence="7 8" id="KW-0573">Peptidoglycan synthesis</keyword>
<dbReference type="NCBIfam" id="TIGR01087">
    <property type="entry name" value="murD"/>
    <property type="match status" value="1"/>
</dbReference>
<dbReference type="GO" id="GO:0008764">
    <property type="term" value="F:UDP-N-acetylmuramoylalanine-D-glutamate ligase activity"/>
    <property type="evidence" value="ECO:0007669"/>
    <property type="project" value="UniProtKB-UniRule"/>
</dbReference>
<evidence type="ECO:0000256" key="3">
    <source>
        <dbReference type="ARBA" id="ARBA00022490"/>
    </source>
</evidence>
<dbReference type="GO" id="GO:0009252">
    <property type="term" value="P:peptidoglycan biosynthetic process"/>
    <property type="evidence" value="ECO:0007669"/>
    <property type="project" value="UniProtKB-UniRule"/>
</dbReference>
<dbReference type="HAMAP" id="MF_00639">
    <property type="entry name" value="MurD"/>
    <property type="match status" value="1"/>
</dbReference>
<evidence type="ECO:0000256" key="8">
    <source>
        <dbReference type="RuleBase" id="RU003664"/>
    </source>
</evidence>
<dbReference type="Gene3D" id="3.90.190.20">
    <property type="entry name" value="Mur ligase, C-terminal domain"/>
    <property type="match status" value="1"/>
</dbReference>
<evidence type="ECO:0000259" key="9">
    <source>
        <dbReference type="Pfam" id="PF02875"/>
    </source>
</evidence>
<feature type="binding site" evidence="7">
    <location>
        <begin position="121"/>
        <end position="127"/>
    </location>
    <ligand>
        <name>ATP</name>
        <dbReference type="ChEBI" id="CHEBI:30616"/>
    </ligand>
</feature>
<proteinExistence type="inferred from homology"/>
<dbReference type="GO" id="GO:0005524">
    <property type="term" value="F:ATP binding"/>
    <property type="evidence" value="ECO:0007669"/>
    <property type="project" value="UniProtKB-UniRule"/>
</dbReference>
<dbReference type="AlphaFoldDB" id="A0A1H0LSH1"/>
<evidence type="ECO:0000256" key="1">
    <source>
        <dbReference type="ARBA" id="ARBA00004496"/>
    </source>
</evidence>
<evidence type="ECO:0000256" key="6">
    <source>
        <dbReference type="ARBA" id="ARBA00022840"/>
    </source>
</evidence>
<comment type="similarity">
    <text evidence="7">Belongs to the MurCDEF family.</text>
</comment>
<feature type="domain" description="Mur ligase central" evidence="10">
    <location>
        <begin position="119"/>
        <end position="240"/>
    </location>
</feature>
<dbReference type="InterPro" id="IPR036565">
    <property type="entry name" value="Mur-like_cat_sf"/>
</dbReference>
<dbReference type="RefSeq" id="WP_090475647.1">
    <property type="nucleotide sequence ID" value="NZ_LT629710.1"/>
</dbReference>
<keyword evidence="7 8" id="KW-0132">Cell division</keyword>
<dbReference type="Pfam" id="PF02875">
    <property type="entry name" value="Mur_ligase_C"/>
    <property type="match status" value="1"/>
</dbReference>
<dbReference type="SUPFAM" id="SSF53623">
    <property type="entry name" value="MurD-like peptide ligases, catalytic domain"/>
    <property type="match status" value="1"/>
</dbReference>
<evidence type="ECO:0000313" key="11">
    <source>
        <dbReference type="EMBL" id="SDO70991.1"/>
    </source>
</evidence>
<dbReference type="SUPFAM" id="SSF53244">
    <property type="entry name" value="MurD-like peptide ligases, peptide-binding domain"/>
    <property type="match status" value="1"/>
</dbReference>
<evidence type="ECO:0000256" key="7">
    <source>
        <dbReference type="HAMAP-Rule" id="MF_00639"/>
    </source>
</evidence>
<evidence type="ECO:0000313" key="12">
    <source>
        <dbReference type="Proteomes" id="UP000198741"/>
    </source>
</evidence>
<dbReference type="InterPro" id="IPR004101">
    <property type="entry name" value="Mur_ligase_C"/>
</dbReference>
<dbReference type="UniPathway" id="UPA00219"/>
<dbReference type="PANTHER" id="PTHR43692:SF1">
    <property type="entry name" value="UDP-N-ACETYLMURAMOYLALANINE--D-GLUTAMATE LIGASE"/>
    <property type="match status" value="1"/>
</dbReference>
<keyword evidence="7 8" id="KW-0961">Cell wall biogenesis/degradation</keyword>
<evidence type="ECO:0000256" key="5">
    <source>
        <dbReference type="ARBA" id="ARBA00022741"/>
    </source>
</evidence>
<dbReference type="GO" id="GO:0005737">
    <property type="term" value="C:cytoplasm"/>
    <property type="evidence" value="ECO:0007669"/>
    <property type="project" value="UniProtKB-SubCell"/>
</dbReference>
<dbReference type="EC" id="6.3.2.9" evidence="7 8"/>
<comment type="pathway">
    <text evidence="2 7 8">Cell wall biogenesis; peptidoglycan biosynthesis.</text>
</comment>
<dbReference type="OrthoDB" id="9809796at2"/>
<sequence length="443" mass="46993">MRLPISWSDLPGRRVGIYGFGVEGRANLRAADARGLDPVLVDDRPATDTADDPDVAGRPILATADGGLDALLTCDVVIKSPGISRYGPPIQQLRANGVTVAGGLGLWLQEADLDKVLVITGTKGKSTTTSIAGHLLTGLGYRVFIGGNLGFPPQDPAIDHSTYARWVIEVSSYQATDLTCTPPVTAVTSLSEDHLPWHRNRPETYYRDKLSATSQPGAALTVINGEDPIILAHLDQLAPAVHYVHDTNRPGAAWIDVLGLPGRHNRINALIAQQCLVAMGVPASDEDLAVAARGFAGLPSRMQTIGEVGGVTFIDDGLSTNVLGTRAAVDSFPDRRVALLVGGFSRDIDYRGLADGLRRRVTPLRLFPLHDNGPEIVRVVTKEGTGPAVDAVGVDELEAQVRAAYEWAGPGGVVLLSPAAASFGRYRDYRERGAAFTAAVQAL</sequence>
<feature type="domain" description="Mur ligase C-terminal" evidence="9">
    <location>
        <begin position="301"/>
        <end position="419"/>
    </location>
</feature>
<gene>
    <name evidence="7" type="primary">murD</name>
    <name evidence="11" type="ORF">SAMN04515671_1780</name>
</gene>
<keyword evidence="5 7" id="KW-0547">Nucleotide-binding</keyword>
<organism evidence="11 12">
    <name type="scientific">Nakamurella panacisegetis</name>
    <dbReference type="NCBI Taxonomy" id="1090615"/>
    <lineage>
        <taxon>Bacteria</taxon>
        <taxon>Bacillati</taxon>
        <taxon>Actinomycetota</taxon>
        <taxon>Actinomycetes</taxon>
        <taxon>Nakamurellales</taxon>
        <taxon>Nakamurellaceae</taxon>
        <taxon>Nakamurella</taxon>
    </lineage>
</organism>
<dbReference type="SUPFAM" id="SSF51984">
    <property type="entry name" value="MurCD N-terminal domain"/>
    <property type="match status" value="1"/>
</dbReference>